<dbReference type="EMBL" id="JADBDY010000001">
    <property type="protein sequence ID" value="MBE1458856.1"/>
    <property type="molecule type" value="Genomic_DNA"/>
</dbReference>
<protein>
    <recommendedName>
        <fullName evidence="3">SWIM-type domain-containing protein</fullName>
    </recommendedName>
</protein>
<organism evidence="1 2">
    <name type="scientific">Nocardiopsis terrae</name>
    <dbReference type="NCBI Taxonomy" id="372655"/>
    <lineage>
        <taxon>Bacteria</taxon>
        <taxon>Bacillati</taxon>
        <taxon>Actinomycetota</taxon>
        <taxon>Actinomycetes</taxon>
        <taxon>Streptosporangiales</taxon>
        <taxon>Nocardiopsidaceae</taxon>
        <taxon>Nocardiopsis</taxon>
    </lineage>
</organism>
<comment type="caution">
    <text evidence="1">The sequence shown here is derived from an EMBL/GenBank/DDBJ whole genome shotgun (WGS) entry which is preliminary data.</text>
</comment>
<evidence type="ECO:0008006" key="3">
    <source>
        <dbReference type="Google" id="ProtNLM"/>
    </source>
</evidence>
<evidence type="ECO:0000313" key="2">
    <source>
        <dbReference type="Proteomes" id="UP000598217"/>
    </source>
</evidence>
<gene>
    <name evidence="1" type="ORF">H4W79_003070</name>
</gene>
<keyword evidence="2" id="KW-1185">Reference proteome</keyword>
<dbReference type="RefSeq" id="WP_191271774.1">
    <property type="nucleotide sequence ID" value="NZ_BMXJ01000005.1"/>
</dbReference>
<proteinExistence type="predicted"/>
<reference evidence="1 2" key="1">
    <citation type="submission" date="2020-10" db="EMBL/GenBank/DDBJ databases">
        <title>Sequencing the genomes of 1000 actinobacteria strains.</title>
        <authorList>
            <person name="Klenk H.-P."/>
        </authorList>
    </citation>
    <scope>NUCLEOTIDE SEQUENCE [LARGE SCALE GENOMIC DNA]</scope>
    <source>
        <strain evidence="1 2">DSM 45157</strain>
    </source>
</reference>
<accession>A0ABR9HIL5</accession>
<sequence>MTGYSLRPSPELRRLREDFPTHLICELHDERGQPVFTATLAHRCCPCPHTLVTATTPAALRKALTRPGGGAR</sequence>
<evidence type="ECO:0000313" key="1">
    <source>
        <dbReference type="EMBL" id="MBE1458856.1"/>
    </source>
</evidence>
<name>A0ABR9HIL5_9ACTN</name>
<dbReference type="Proteomes" id="UP000598217">
    <property type="component" value="Unassembled WGS sequence"/>
</dbReference>